<accession>A0A9W4SR22</accession>
<evidence type="ECO:0000256" key="1">
    <source>
        <dbReference type="SAM" id="MobiDB-lite"/>
    </source>
</evidence>
<evidence type="ECO:0000313" key="3">
    <source>
        <dbReference type="Proteomes" id="UP001153678"/>
    </source>
</evidence>
<keyword evidence="3" id="KW-1185">Reference proteome</keyword>
<dbReference type="AlphaFoldDB" id="A0A9W4SR22"/>
<feature type="region of interest" description="Disordered" evidence="1">
    <location>
        <begin position="1"/>
        <end position="71"/>
    </location>
</feature>
<proteinExistence type="predicted"/>
<evidence type="ECO:0000313" key="2">
    <source>
        <dbReference type="EMBL" id="CAI2177454.1"/>
    </source>
</evidence>
<sequence length="103" mass="11191">MIHISESFFLPPASKLPRPTSSSKDQTSSEVLRSGESSKTSRSETALRTGTAPRATNSTSKSTTPVLRPTTPFVVSRPTTLIFNQNTKTIIIFINHVGADNEE</sequence>
<gene>
    <name evidence="2" type="ORF">FWILDA_LOCUS8096</name>
</gene>
<protein>
    <submittedName>
        <fullName evidence="2">17167_t:CDS:1</fullName>
    </submittedName>
</protein>
<name>A0A9W4SR22_9GLOM</name>
<reference evidence="2" key="1">
    <citation type="submission" date="2022-08" db="EMBL/GenBank/DDBJ databases">
        <authorList>
            <person name="Kallberg Y."/>
            <person name="Tangrot J."/>
            <person name="Rosling A."/>
        </authorList>
    </citation>
    <scope>NUCLEOTIDE SEQUENCE</scope>
    <source>
        <strain evidence="2">Wild A</strain>
    </source>
</reference>
<dbReference type="Proteomes" id="UP001153678">
    <property type="component" value="Unassembled WGS sequence"/>
</dbReference>
<feature type="compositionally biased region" description="Polar residues" evidence="1">
    <location>
        <begin position="19"/>
        <end position="65"/>
    </location>
</feature>
<organism evidence="2 3">
    <name type="scientific">Funneliformis geosporum</name>
    <dbReference type="NCBI Taxonomy" id="1117311"/>
    <lineage>
        <taxon>Eukaryota</taxon>
        <taxon>Fungi</taxon>
        <taxon>Fungi incertae sedis</taxon>
        <taxon>Mucoromycota</taxon>
        <taxon>Glomeromycotina</taxon>
        <taxon>Glomeromycetes</taxon>
        <taxon>Glomerales</taxon>
        <taxon>Glomeraceae</taxon>
        <taxon>Funneliformis</taxon>
    </lineage>
</organism>
<comment type="caution">
    <text evidence="2">The sequence shown here is derived from an EMBL/GenBank/DDBJ whole genome shotgun (WGS) entry which is preliminary data.</text>
</comment>
<dbReference type="EMBL" id="CAMKVN010001678">
    <property type="protein sequence ID" value="CAI2177454.1"/>
    <property type="molecule type" value="Genomic_DNA"/>
</dbReference>